<evidence type="ECO:0000313" key="4">
    <source>
        <dbReference type="Proteomes" id="UP000827549"/>
    </source>
</evidence>
<feature type="signal peptide" evidence="2">
    <location>
        <begin position="1"/>
        <end position="19"/>
    </location>
</feature>
<feature type="compositionally biased region" description="Basic and acidic residues" evidence="1">
    <location>
        <begin position="95"/>
        <end position="106"/>
    </location>
</feature>
<dbReference type="RefSeq" id="XP_062631504.1">
    <property type="nucleotide sequence ID" value="XM_062775520.1"/>
</dbReference>
<proteinExistence type="predicted"/>
<feature type="region of interest" description="Disordered" evidence="1">
    <location>
        <begin position="76"/>
        <end position="129"/>
    </location>
</feature>
<dbReference type="AlphaFoldDB" id="A0AAF0YKR3"/>
<dbReference type="Proteomes" id="UP000827549">
    <property type="component" value="Chromosome 7"/>
</dbReference>
<feature type="region of interest" description="Disordered" evidence="1">
    <location>
        <begin position="39"/>
        <end position="58"/>
    </location>
</feature>
<feature type="chain" id="PRO_5042091130" evidence="2">
    <location>
        <begin position="20"/>
        <end position="196"/>
    </location>
</feature>
<organism evidence="3 4">
    <name type="scientific">Vanrija pseudolonga</name>
    <dbReference type="NCBI Taxonomy" id="143232"/>
    <lineage>
        <taxon>Eukaryota</taxon>
        <taxon>Fungi</taxon>
        <taxon>Dikarya</taxon>
        <taxon>Basidiomycota</taxon>
        <taxon>Agaricomycotina</taxon>
        <taxon>Tremellomycetes</taxon>
        <taxon>Trichosporonales</taxon>
        <taxon>Trichosporonaceae</taxon>
        <taxon>Vanrija</taxon>
    </lineage>
</organism>
<evidence type="ECO:0000313" key="3">
    <source>
        <dbReference type="EMBL" id="WOO85478.1"/>
    </source>
</evidence>
<name>A0AAF0YKR3_9TREE</name>
<accession>A0AAF0YKR3</accession>
<gene>
    <name evidence="3" type="ORF">LOC62_07G008977</name>
</gene>
<keyword evidence="2" id="KW-0732">Signal</keyword>
<reference evidence="3" key="1">
    <citation type="submission" date="2023-10" db="EMBL/GenBank/DDBJ databases">
        <authorList>
            <person name="Noh H."/>
        </authorList>
    </citation>
    <scope>NUCLEOTIDE SEQUENCE</scope>
    <source>
        <strain evidence="3">DUCC4014</strain>
    </source>
</reference>
<protein>
    <submittedName>
        <fullName evidence="3">Uncharacterized protein</fullName>
    </submittedName>
</protein>
<evidence type="ECO:0000256" key="1">
    <source>
        <dbReference type="SAM" id="MobiDB-lite"/>
    </source>
</evidence>
<evidence type="ECO:0000256" key="2">
    <source>
        <dbReference type="SAM" id="SignalP"/>
    </source>
</evidence>
<dbReference type="EMBL" id="CP086720">
    <property type="protein sequence ID" value="WOO85478.1"/>
    <property type="molecule type" value="Genomic_DNA"/>
</dbReference>
<keyword evidence="4" id="KW-1185">Reference proteome</keyword>
<dbReference type="GeneID" id="87812141"/>
<sequence>MRPTTLLTVLLLPLSLAAALPNTDADDAAALANALEQVKAQGDRAPQPPGRKRPRPREVREAAVLKVPLYVPWEEKPAPVPNEEWNTHPGPDSPEWEKHHFGDHLPDQYPGGYAVKSQPEYNPDKDAERASVEHPSFMVWKGWWYTNQPPCAPGGGCRKCQGDGLCVMTWNKEGEKENPWKRLRAARKRWRESREP</sequence>